<dbReference type="AlphaFoldDB" id="A0A0D2X416"/>
<name>A0A0D2X416_CAPO3</name>
<organism evidence="2 3">
    <name type="scientific">Capsaspora owczarzaki (strain ATCC 30864)</name>
    <dbReference type="NCBI Taxonomy" id="595528"/>
    <lineage>
        <taxon>Eukaryota</taxon>
        <taxon>Filasterea</taxon>
        <taxon>Capsaspora</taxon>
    </lineage>
</organism>
<feature type="compositionally biased region" description="Low complexity" evidence="1">
    <location>
        <begin position="69"/>
        <end position="84"/>
    </location>
</feature>
<gene>
    <name evidence="2" type="ORF">CAOG_005746</name>
</gene>
<dbReference type="Proteomes" id="UP000008743">
    <property type="component" value="Unassembled WGS sequence"/>
</dbReference>
<sequence length="154" mass="15796">MIVAGIAARAVDLLPAAARVRNHASIAALAPAAYRAQPGRCTDTFSSGSRIRAVPSAAGRRGISSSVHPQQAKQAKPAKQAKQATPLSKAPESGSSSSSSQASSSQASSLQGSARTKQKRSTLSSISSTATDSTTETLDSDSTDSNTRTKVRLR</sequence>
<feature type="compositionally biased region" description="Low complexity" evidence="1">
    <location>
        <begin position="93"/>
        <end position="114"/>
    </location>
</feature>
<dbReference type="InParanoid" id="A0A0D2X416"/>
<feature type="region of interest" description="Disordered" evidence="1">
    <location>
        <begin position="43"/>
        <end position="154"/>
    </location>
</feature>
<dbReference type="RefSeq" id="XP_004346419.1">
    <property type="nucleotide sequence ID" value="XM_004346369.1"/>
</dbReference>
<evidence type="ECO:0000256" key="1">
    <source>
        <dbReference type="SAM" id="MobiDB-lite"/>
    </source>
</evidence>
<protein>
    <submittedName>
        <fullName evidence="2">Uncharacterized protein</fullName>
    </submittedName>
</protein>
<feature type="compositionally biased region" description="Low complexity" evidence="1">
    <location>
        <begin position="121"/>
        <end position="137"/>
    </location>
</feature>
<evidence type="ECO:0000313" key="2">
    <source>
        <dbReference type="EMBL" id="KJE95274.1"/>
    </source>
</evidence>
<proteinExistence type="predicted"/>
<evidence type="ECO:0000313" key="3">
    <source>
        <dbReference type="Proteomes" id="UP000008743"/>
    </source>
</evidence>
<keyword evidence="3" id="KW-1185">Reference proteome</keyword>
<accession>A0A0D2X416</accession>
<reference evidence="3" key="1">
    <citation type="submission" date="2011-02" db="EMBL/GenBank/DDBJ databases">
        <title>The Genome Sequence of Capsaspora owczarzaki ATCC 30864.</title>
        <authorList>
            <person name="Russ C."/>
            <person name="Cuomo C."/>
            <person name="Burger G."/>
            <person name="Gray M.W."/>
            <person name="Holland P.W.H."/>
            <person name="King N."/>
            <person name="Lang F.B.F."/>
            <person name="Roger A.J."/>
            <person name="Ruiz-Trillo I."/>
            <person name="Young S.K."/>
            <person name="Zeng Q."/>
            <person name="Gargeya S."/>
            <person name="Alvarado L."/>
            <person name="Berlin A."/>
            <person name="Chapman S.B."/>
            <person name="Chen Z."/>
            <person name="Freedman E."/>
            <person name="Gellesch M."/>
            <person name="Goldberg J."/>
            <person name="Griggs A."/>
            <person name="Gujja S."/>
            <person name="Heilman E."/>
            <person name="Heiman D."/>
            <person name="Howarth C."/>
            <person name="Mehta T."/>
            <person name="Neiman D."/>
            <person name="Pearson M."/>
            <person name="Roberts A."/>
            <person name="Saif S."/>
            <person name="Shea T."/>
            <person name="Shenoy N."/>
            <person name="Sisk P."/>
            <person name="Stolte C."/>
            <person name="Sykes S."/>
            <person name="White J."/>
            <person name="Yandava C."/>
            <person name="Haas B."/>
            <person name="Nusbaum C."/>
            <person name="Birren B."/>
        </authorList>
    </citation>
    <scope>NUCLEOTIDE SEQUENCE</scope>
    <source>
        <strain evidence="3">ATCC 30864</strain>
    </source>
</reference>
<dbReference type="EMBL" id="KE346368">
    <property type="protein sequence ID" value="KJE95274.1"/>
    <property type="molecule type" value="Genomic_DNA"/>
</dbReference>